<dbReference type="Pfam" id="PF23368">
    <property type="entry name" value="DUF7092"/>
    <property type="match status" value="1"/>
</dbReference>
<evidence type="ECO:0000259" key="7">
    <source>
        <dbReference type="Pfam" id="PF01435"/>
    </source>
</evidence>
<feature type="domain" description="DUF7092" evidence="8">
    <location>
        <begin position="4"/>
        <end position="78"/>
    </location>
</feature>
<dbReference type="EMBL" id="WWCO01000036">
    <property type="protein sequence ID" value="MYM37553.1"/>
    <property type="molecule type" value="Genomic_DNA"/>
</dbReference>
<evidence type="ECO:0000256" key="5">
    <source>
        <dbReference type="ARBA" id="ARBA00023049"/>
    </source>
</evidence>
<evidence type="ECO:0000313" key="10">
    <source>
        <dbReference type="Proteomes" id="UP000449678"/>
    </source>
</evidence>
<keyword evidence="2" id="KW-0479">Metal-binding</keyword>
<dbReference type="InterPro" id="IPR001915">
    <property type="entry name" value="Peptidase_M48"/>
</dbReference>
<organism evidence="9 10">
    <name type="scientific">Duganella lactea</name>
    <dbReference type="NCBI Taxonomy" id="2692173"/>
    <lineage>
        <taxon>Bacteria</taxon>
        <taxon>Pseudomonadati</taxon>
        <taxon>Pseudomonadota</taxon>
        <taxon>Betaproteobacteria</taxon>
        <taxon>Burkholderiales</taxon>
        <taxon>Oxalobacteraceae</taxon>
        <taxon>Telluria group</taxon>
        <taxon>Duganella</taxon>
    </lineage>
</organism>
<gene>
    <name evidence="9" type="ORF">GTP38_24815</name>
</gene>
<dbReference type="Gene3D" id="3.30.2010.10">
    <property type="entry name" value="Metalloproteases ('zincins'), catalytic domain"/>
    <property type="match status" value="1"/>
</dbReference>
<evidence type="ECO:0000256" key="4">
    <source>
        <dbReference type="ARBA" id="ARBA00022833"/>
    </source>
</evidence>
<evidence type="ECO:0000256" key="3">
    <source>
        <dbReference type="ARBA" id="ARBA00022801"/>
    </source>
</evidence>
<comment type="similarity">
    <text evidence="6">Belongs to the peptidase M48 family.</text>
</comment>
<keyword evidence="10" id="KW-1185">Reference proteome</keyword>
<keyword evidence="1 6" id="KW-0645">Protease</keyword>
<evidence type="ECO:0000256" key="6">
    <source>
        <dbReference type="RuleBase" id="RU003983"/>
    </source>
</evidence>
<dbReference type="PANTHER" id="PTHR22726">
    <property type="entry name" value="METALLOENDOPEPTIDASE OMA1"/>
    <property type="match status" value="1"/>
</dbReference>
<reference evidence="9 10" key="1">
    <citation type="submission" date="2019-12" db="EMBL/GenBank/DDBJ databases">
        <title>Novel species isolated from a subtropical stream in China.</title>
        <authorList>
            <person name="Lu H."/>
        </authorList>
    </citation>
    <scope>NUCLEOTIDE SEQUENCE [LARGE SCALE GENOMIC DNA]</scope>
    <source>
        <strain evidence="9 10">FT94W</strain>
    </source>
</reference>
<keyword evidence="5 6" id="KW-0482">Metalloprotease</keyword>
<comment type="caution">
    <text evidence="9">The sequence shown here is derived from an EMBL/GenBank/DDBJ whole genome shotgun (WGS) entry which is preliminary data.</text>
</comment>
<evidence type="ECO:0000256" key="1">
    <source>
        <dbReference type="ARBA" id="ARBA00022670"/>
    </source>
</evidence>
<feature type="domain" description="Peptidase M48" evidence="7">
    <location>
        <begin position="175"/>
        <end position="329"/>
    </location>
</feature>
<comment type="cofactor">
    <cofactor evidence="6">
        <name>Zn(2+)</name>
        <dbReference type="ChEBI" id="CHEBI:29105"/>
    </cofactor>
    <text evidence="6">Binds 1 zinc ion per subunit.</text>
</comment>
<proteinExistence type="inferred from homology"/>
<dbReference type="InterPro" id="IPR055518">
    <property type="entry name" value="DUF7092"/>
</dbReference>
<accession>A0ABW9VG44</accession>
<dbReference type="GO" id="GO:0008237">
    <property type="term" value="F:metallopeptidase activity"/>
    <property type="evidence" value="ECO:0007669"/>
    <property type="project" value="UniProtKB-KW"/>
</dbReference>
<evidence type="ECO:0000259" key="8">
    <source>
        <dbReference type="Pfam" id="PF23368"/>
    </source>
</evidence>
<sequence>MSAIAARYFDGRSSRLHRVTLTVEDGHAVLRGDAERREPLHALQVSERSRHAARKVSFADGAYLEVDDSAAFATLLRQTGHRDGWVVRLQHSWRAVLAAAAATVALLWLGYLYLLPALAAGIAAALPPAVERQLGAGVLKLLDDRMLAPSTLSPLRQAALSERFRRLQPPQGATPAWRLQFRSSRIGPNAFALPSGDIVMTDQLVKLLDNDAAVMAVLAHELGHLHEHHGMRRVIQGSIVTAVSGLVFGDLSTLMATAPALLLDMKYSRDAEREADDYAVAMLVHNGLGVQPLVDVFARFQALERKQGGDFGYLSSHPPSAERLARIRDAGVRMH</sequence>
<dbReference type="Proteomes" id="UP000449678">
    <property type="component" value="Unassembled WGS sequence"/>
</dbReference>
<dbReference type="PANTHER" id="PTHR22726:SF1">
    <property type="entry name" value="METALLOENDOPEPTIDASE OMA1, MITOCHONDRIAL"/>
    <property type="match status" value="1"/>
</dbReference>
<protein>
    <submittedName>
        <fullName evidence="9">M48 family metalloprotease</fullName>
    </submittedName>
</protein>
<dbReference type="Pfam" id="PF01435">
    <property type="entry name" value="Peptidase_M48"/>
    <property type="match status" value="1"/>
</dbReference>
<name>A0ABW9VG44_9BURK</name>
<evidence type="ECO:0000313" key="9">
    <source>
        <dbReference type="EMBL" id="MYM37553.1"/>
    </source>
</evidence>
<dbReference type="RefSeq" id="WP_160992864.1">
    <property type="nucleotide sequence ID" value="NZ_WWCO01000036.1"/>
</dbReference>
<dbReference type="InterPro" id="IPR051156">
    <property type="entry name" value="Mito/Outer_Membr_Metalloprot"/>
</dbReference>
<dbReference type="CDD" id="cd07332">
    <property type="entry name" value="M48C_Oma1_like"/>
    <property type="match status" value="1"/>
</dbReference>
<evidence type="ECO:0000256" key="2">
    <source>
        <dbReference type="ARBA" id="ARBA00022723"/>
    </source>
</evidence>
<keyword evidence="4 6" id="KW-0862">Zinc</keyword>
<keyword evidence="3 6" id="KW-0378">Hydrolase</keyword>